<sequence length="311" mass="35128">MYKINKVLVGLDLSKLDETLIDYSDYFMRLNDAEELKFVKITPVIAVPDEIKKEFPDMVKKAISDKKAQMKEEITGRIGAKPPFKLSYEVSKGQKAKRLLRYSHSGDTDLIIVGRKKKREGSGIMVNRLARRADCSLLIIPEGTKPKINKIHVPIDFSNNAQDALEESIQIASMIKSHEGRDIEIVCQNVYSVPSGYHYSGKSYEEFSEIMRSNAKKDFTNFLKKIDTKDANIRAIYSLDTNENPIEDIYNLAKGIQADLVVFGAKGRTALPSLFIGSMAERLIQFLKDVPVMVVRRKGTNAGILESLREF</sequence>
<dbReference type="OrthoDB" id="1522996at2"/>
<feature type="domain" description="UspA" evidence="2">
    <location>
        <begin position="149"/>
        <end position="296"/>
    </location>
</feature>
<proteinExistence type="inferred from homology"/>
<accession>A0A4D7K4U1</accession>
<evidence type="ECO:0000259" key="2">
    <source>
        <dbReference type="Pfam" id="PF00582"/>
    </source>
</evidence>
<evidence type="ECO:0000313" key="3">
    <source>
        <dbReference type="EMBL" id="QCK15864.1"/>
    </source>
</evidence>
<gene>
    <name evidence="3" type="ORF">DCC35_14475</name>
</gene>
<protein>
    <submittedName>
        <fullName evidence="3">Universal stress protein</fullName>
    </submittedName>
</protein>
<dbReference type="Pfam" id="PF00582">
    <property type="entry name" value="Usp"/>
    <property type="match status" value="2"/>
</dbReference>
<reference evidence="3 4" key="1">
    <citation type="submission" date="2018-04" db="EMBL/GenBank/DDBJ databases">
        <title>Complete genome uncultured novel isolate.</title>
        <authorList>
            <person name="Merlino G."/>
        </authorList>
    </citation>
    <scope>NUCLEOTIDE SEQUENCE [LARGE SCALE GENOMIC DNA]</scope>
    <source>
        <strain evidence="4">R1DC9</strain>
    </source>
</reference>
<dbReference type="RefSeq" id="WP_137091462.1">
    <property type="nucleotide sequence ID" value="NZ_CP028923.1"/>
</dbReference>
<dbReference type="PRINTS" id="PR01438">
    <property type="entry name" value="UNVRSLSTRESS"/>
</dbReference>
<dbReference type="PANTHER" id="PTHR46268:SF6">
    <property type="entry name" value="UNIVERSAL STRESS PROTEIN UP12"/>
    <property type="match status" value="1"/>
</dbReference>
<dbReference type="AlphaFoldDB" id="A0A4D7K4U1"/>
<comment type="similarity">
    <text evidence="1">Belongs to the universal stress protein A family.</text>
</comment>
<evidence type="ECO:0000256" key="1">
    <source>
        <dbReference type="ARBA" id="ARBA00008791"/>
    </source>
</evidence>
<dbReference type="KEGG" id="fpf:DCC35_14475"/>
<dbReference type="EMBL" id="CP028923">
    <property type="protein sequence ID" value="QCK15864.1"/>
    <property type="molecule type" value="Genomic_DNA"/>
</dbReference>
<feature type="domain" description="UspA" evidence="2">
    <location>
        <begin position="5"/>
        <end position="141"/>
    </location>
</feature>
<evidence type="ECO:0000313" key="4">
    <source>
        <dbReference type="Proteomes" id="UP000298616"/>
    </source>
</evidence>
<organism evidence="3 4">
    <name type="scientific">Mangrovivirga cuniculi</name>
    <dbReference type="NCBI Taxonomy" id="2715131"/>
    <lineage>
        <taxon>Bacteria</taxon>
        <taxon>Pseudomonadati</taxon>
        <taxon>Bacteroidota</taxon>
        <taxon>Cytophagia</taxon>
        <taxon>Cytophagales</taxon>
        <taxon>Mangrovivirgaceae</taxon>
        <taxon>Mangrovivirga</taxon>
    </lineage>
</organism>
<dbReference type="InterPro" id="IPR006016">
    <property type="entry name" value="UspA"/>
</dbReference>
<dbReference type="InterPro" id="IPR006015">
    <property type="entry name" value="Universal_stress_UspA"/>
</dbReference>
<name>A0A4D7K4U1_9BACT</name>
<dbReference type="Gene3D" id="3.40.50.620">
    <property type="entry name" value="HUPs"/>
    <property type="match status" value="2"/>
</dbReference>
<dbReference type="InterPro" id="IPR014729">
    <property type="entry name" value="Rossmann-like_a/b/a_fold"/>
</dbReference>
<dbReference type="PANTHER" id="PTHR46268">
    <property type="entry name" value="STRESS RESPONSE PROTEIN NHAX"/>
    <property type="match status" value="1"/>
</dbReference>
<dbReference type="Proteomes" id="UP000298616">
    <property type="component" value="Chromosome"/>
</dbReference>
<dbReference type="SUPFAM" id="SSF52402">
    <property type="entry name" value="Adenine nucleotide alpha hydrolases-like"/>
    <property type="match status" value="2"/>
</dbReference>
<keyword evidence="4" id="KW-1185">Reference proteome</keyword>
<dbReference type="CDD" id="cd00293">
    <property type="entry name" value="USP-like"/>
    <property type="match status" value="2"/>
</dbReference>